<keyword evidence="3" id="KW-1185">Reference proteome</keyword>
<evidence type="ECO:0000256" key="1">
    <source>
        <dbReference type="SAM" id="Phobius"/>
    </source>
</evidence>
<proteinExistence type="predicted"/>
<protein>
    <submittedName>
        <fullName evidence="2">Uncharacterized protein</fullName>
    </submittedName>
</protein>
<dbReference type="InterPro" id="IPR053215">
    <property type="entry name" value="TKL_Ser/Thr_kinase"/>
</dbReference>
<dbReference type="PANTHER" id="PTHR45756">
    <property type="entry name" value="PALMITOYLTRANSFERASE"/>
    <property type="match status" value="1"/>
</dbReference>
<dbReference type="KEGG" id="eiv:EIN_401750"/>
<keyword evidence="1" id="KW-0472">Membrane</keyword>
<dbReference type="AlphaFoldDB" id="L7FM60"/>
<dbReference type="GeneID" id="14887622"/>
<dbReference type="EMBL" id="KB206718">
    <property type="protein sequence ID" value="ELP88637.1"/>
    <property type="molecule type" value="Genomic_DNA"/>
</dbReference>
<dbReference type="Proteomes" id="UP000014680">
    <property type="component" value="Unassembled WGS sequence"/>
</dbReference>
<dbReference type="RefSeq" id="XP_004255408.1">
    <property type="nucleotide sequence ID" value="XM_004255360.1"/>
</dbReference>
<dbReference type="VEuPathDB" id="AmoebaDB:EIN_401750"/>
<evidence type="ECO:0000313" key="2">
    <source>
        <dbReference type="EMBL" id="ELP88637.1"/>
    </source>
</evidence>
<reference evidence="2 3" key="1">
    <citation type="submission" date="2012-10" db="EMBL/GenBank/DDBJ databases">
        <authorList>
            <person name="Zafar N."/>
            <person name="Inman J."/>
            <person name="Hall N."/>
            <person name="Lorenzi H."/>
            <person name="Caler E."/>
        </authorList>
    </citation>
    <scope>NUCLEOTIDE SEQUENCE [LARGE SCALE GENOMIC DNA]</scope>
    <source>
        <strain evidence="2 3">IP1</strain>
    </source>
</reference>
<gene>
    <name evidence="2" type="ORF">EIN_401750</name>
</gene>
<organism evidence="2 3">
    <name type="scientific">Entamoeba invadens IP1</name>
    <dbReference type="NCBI Taxonomy" id="370355"/>
    <lineage>
        <taxon>Eukaryota</taxon>
        <taxon>Amoebozoa</taxon>
        <taxon>Evosea</taxon>
        <taxon>Archamoebae</taxon>
        <taxon>Mastigamoebida</taxon>
        <taxon>Entamoebidae</taxon>
        <taxon>Entamoeba</taxon>
    </lineage>
</organism>
<dbReference type="PANTHER" id="PTHR45756:SF1">
    <property type="entry name" value="PROTEIN KINASE DOMAIN CONTAINING PROTEIN"/>
    <property type="match status" value="1"/>
</dbReference>
<sequence length="232" mass="26819">MSTRILHFKLHLQKNSKLVEICTQFMSSYGCAKCTEGYYRNCWTVINAIFHVFCVIKINIKDFKPQNSIIGCNVDVKQFGCTKCKDGCLTLKWNMCETFSNIQVQRNKNSKCNKCSFWYEFSPNGTYREKKDVLGVIIVIILFIIFVLSILVIALVFSMKRISKMIHTKELEKTTIIFEIEKSNVKIILLANNICVSSKELNFNSKIEKIPVNTETKIVFCVGFMFKNVLKI</sequence>
<evidence type="ECO:0000313" key="3">
    <source>
        <dbReference type="Proteomes" id="UP000014680"/>
    </source>
</evidence>
<dbReference type="OMA" id="VEICTQF"/>
<dbReference type="PROSITE" id="PS51257">
    <property type="entry name" value="PROKAR_LIPOPROTEIN"/>
    <property type="match status" value="1"/>
</dbReference>
<feature type="transmembrane region" description="Helical" evidence="1">
    <location>
        <begin position="133"/>
        <end position="157"/>
    </location>
</feature>
<keyword evidence="1" id="KW-1133">Transmembrane helix</keyword>
<name>L7FM60_ENTIV</name>
<keyword evidence="1" id="KW-0812">Transmembrane</keyword>
<accession>L7FM60</accession>